<keyword evidence="7" id="KW-1185">Reference proteome</keyword>
<dbReference type="InterPro" id="IPR005119">
    <property type="entry name" value="LysR_subst-bd"/>
</dbReference>
<dbReference type="Gene3D" id="3.40.190.290">
    <property type="match status" value="1"/>
</dbReference>
<gene>
    <name evidence="6" type="ORF">ABE41_003230</name>
</gene>
<dbReference type="AlphaFoldDB" id="A0A1B1Z0T3"/>
<evidence type="ECO:0000313" key="7">
    <source>
        <dbReference type="Proteomes" id="UP000077412"/>
    </source>
</evidence>
<dbReference type="RefSeq" id="WP_066286448.1">
    <property type="nucleotide sequence ID" value="NZ_CP016761.1"/>
</dbReference>
<dbReference type="SUPFAM" id="SSF53850">
    <property type="entry name" value="Periplasmic binding protein-like II"/>
    <property type="match status" value="1"/>
</dbReference>
<dbReference type="STRING" id="255247.ABE41_003230"/>
<keyword evidence="4" id="KW-0804">Transcription</keyword>
<organism evidence="6 7">
    <name type="scientific">Fictibacillus arsenicus</name>
    <dbReference type="NCBI Taxonomy" id="255247"/>
    <lineage>
        <taxon>Bacteria</taxon>
        <taxon>Bacillati</taxon>
        <taxon>Bacillota</taxon>
        <taxon>Bacilli</taxon>
        <taxon>Bacillales</taxon>
        <taxon>Fictibacillaceae</taxon>
        <taxon>Fictibacillus</taxon>
    </lineage>
</organism>
<feature type="domain" description="HTH lysR-type" evidence="5">
    <location>
        <begin position="1"/>
        <end position="58"/>
    </location>
</feature>
<dbReference type="SUPFAM" id="SSF46785">
    <property type="entry name" value="Winged helix' DNA-binding domain"/>
    <property type="match status" value="1"/>
</dbReference>
<dbReference type="PANTHER" id="PTHR30126:SF40">
    <property type="entry name" value="HTH-TYPE TRANSCRIPTIONAL REGULATOR GLTR"/>
    <property type="match status" value="1"/>
</dbReference>
<dbReference type="KEGG" id="far:ABE41_003230"/>
<dbReference type="PROSITE" id="PS50931">
    <property type="entry name" value="HTH_LYSR"/>
    <property type="match status" value="1"/>
</dbReference>
<evidence type="ECO:0000259" key="5">
    <source>
        <dbReference type="PROSITE" id="PS50931"/>
    </source>
</evidence>
<name>A0A1B1Z0T3_9BACL</name>
<dbReference type="InterPro" id="IPR036390">
    <property type="entry name" value="WH_DNA-bd_sf"/>
</dbReference>
<dbReference type="Proteomes" id="UP000077412">
    <property type="component" value="Chromosome"/>
</dbReference>
<accession>A0A1B1Z0T3</accession>
<protein>
    <recommendedName>
        <fullName evidence="5">HTH lysR-type domain-containing protein</fullName>
    </recommendedName>
</protein>
<evidence type="ECO:0000313" key="6">
    <source>
        <dbReference type="EMBL" id="ANX11005.1"/>
    </source>
</evidence>
<reference evidence="6 7" key="1">
    <citation type="submission" date="2016-08" db="EMBL/GenBank/DDBJ databases">
        <title>Complete genome sequence of Fictibacillus arsenicus G25-54, a strain with toxicity to nematodes and a potential arsenic-resistance activity.</title>
        <authorList>
            <person name="Zheng Z."/>
        </authorList>
    </citation>
    <scope>NUCLEOTIDE SEQUENCE [LARGE SCALE GENOMIC DNA]</scope>
    <source>
        <strain evidence="6 7">G25-54</strain>
    </source>
</reference>
<dbReference type="EMBL" id="CP016761">
    <property type="protein sequence ID" value="ANX11005.1"/>
    <property type="molecule type" value="Genomic_DNA"/>
</dbReference>
<dbReference type="PRINTS" id="PR00039">
    <property type="entry name" value="HTHLYSR"/>
</dbReference>
<comment type="similarity">
    <text evidence="1">Belongs to the LysR transcriptional regulatory family.</text>
</comment>
<sequence>MDFYQLKTFYHVAKQKSFTRAANELSISQPAVSRQIESMEQKFGLTLFHRVGREIKLTDSGLVLFEMAEKILSLVGKTESVMEGMKNLESGSIVVGASTTIGNYLMAPIVINFMKKYPGVSIKLEIQPTDEILFKVKNNLLDIAIIPEVPVITSVINEILLQDEIVLIARKNHPLTKQKNLRLEDIMNEKFVMRGQDSNTRKTIEKHLRQHEVSLQKYIELDSTEAIKQAVLTGEYISFVSKRTIQMETKFGEIQVLEGKDLKVLRNFHIVRHKETFPSPAADAFIRFINHDSCVI</sequence>
<proteinExistence type="inferred from homology"/>
<keyword evidence="2" id="KW-0805">Transcription regulation</keyword>
<dbReference type="GO" id="GO:0000976">
    <property type="term" value="F:transcription cis-regulatory region binding"/>
    <property type="evidence" value="ECO:0007669"/>
    <property type="project" value="TreeGrafter"/>
</dbReference>
<dbReference type="PANTHER" id="PTHR30126">
    <property type="entry name" value="HTH-TYPE TRANSCRIPTIONAL REGULATOR"/>
    <property type="match status" value="1"/>
</dbReference>
<dbReference type="FunFam" id="1.10.10.10:FF:000001">
    <property type="entry name" value="LysR family transcriptional regulator"/>
    <property type="match status" value="1"/>
</dbReference>
<evidence type="ECO:0000256" key="1">
    <source>
        <dbReference type="ARBA" id="ARBA00009437"/>
    </source>
</evidence>
<dbReference type="Pfam" id="PF00126">
    <property type="entry name" value="HTH_1"/>
    <property type="match status" value="1"/>
</dbReference>
<dbReference type="Pfam" id="PF03466">
    <property type="entry name" value="LysR_substrate"/>
    <property type="match status" value="1"/>
</dbReference>
<dbReference type="InterPro" id="IPR036388">
    <property type="entry name" value="WH-like_DNA-bd_sf"/>
</dbReference>
<dbReference type="InterPro" id="IPR000847">
    <property type="entry name" value="LysR_HTH_N"/>
</dbReference>
<evidence type="ECO:0000256" key="2">
    <source>
        <dbReference type="ARBA" id="ARBA00023015"/>
    </source>
</evidence>
<dbReference type="OrthoDB" id="9785745at2"/>
<evidence type="ECO:0000256" key="3">
    <source>
        <dbReference type="ARBA" id="ARBA00023125"/>
    </source>
</evidence>
<dbReference type="GO" id="GO:0003700">
    <property type="term" value="F:DNA-binding transcription factor activity"/>
    <property type="evidence" value="ECO:0007669"/>
    <property type="project" value="InterPro"/>
</dbReference>
<dbReference type="Gene3D" id="1.10.10.10">
    <property type="entry name" value="Winged helix-like DNA-binding domain superfamily/Winged helix DNA-binding domain"/>
    <property type="match status" value="1"/>
</dbReference>
<evidence type="ECO:0000256" key="4">
    <source>
        <dbReference type="ARBA" id="ARBA00023163"/>
    </source>
</evidence>
<keyword evidence="3" id="KW-0238">DNA-binding</keyword>